<evidence type="ECO:0000313" key="1">
    <source>
        <dbReference type="EMBL" id="CAH2264988.1"/>
    </source>
</evidence>
<sequence length="92" mass="10167">MVSTDRCPLLVIGLLEGVPNSKVLCRLDPAATCNALNRLSTSLGVDQRCAYQCRAAIPALWDPNCAPPIATSASRLVEPWRYLWFFYGSPHF</sequence>
<keyword evidence="2" id="KW-1185">Reference proteome</keyword>
<reference evidence="1" key="1">
    <citation type="submission" date="2022-03" db="EMBL/GenBank/DDBJ databases">
        <authorList>
            <person name="Lindestad O."/>
        </authorList>
    </citation>
    <scope>NUCLEOTIDE SEQUENCE</scope>
</reference>
<accession>A0A8S4SK98</accession>
<dbReference type="EMBL" id="CAKXAJ010026267">
    <property type="protein sequence ID" value="CAH2264988.1"/>
    <property type="molecule type" value="Genomic_DNA"/>
</dbReference>
<dbReference type="AlphaFoldDB" id="A0A8S4SK98"/>
<name>A0A8S4SK98_9NEOP</name>
<protein>
    <submittedName>
        <fullName evidence="1">Jg5051 protein</fullName>
    </submittedName>
</protein>
<dbReference type="Proteomes" id="UP000838756">
    <property type="component" value="Unassembled WGS sequence"/>
</dbReference>
<gene>
    <name evidence="1" type="primary">jg5051</name>
    <name evidence="1" type="ORF">PAEG_LOCUS24737</name>
</gene>
<evidence type="ECO:0000313" key="2">
    <source>
        <dbReference type="Proteomes" id="UP000838756"/>
    </source>
</evidence>
<comment type="caution">
    <text evidence="1">The sequence shown here is derived from an EMBL/GenBank/DDBJ whole genome shotgun (WGS) entry which is preliminary data.</text>
</comment>
<organism evidence="1 2">
    <name type="scientific">Pararge aegeria aegeria</name>
    <dbReference type="NCBI Taxonomy" id="348720"/>
    <lineage>
        <taxon>Eukaryota</taxon>
        <taxon>Metazoa</taxon>
        <taxon>Ecdysozoa</taxon>
        <taxon>Arthropoda</taxon>
        <taxon>Hexapoda</taxon>
        <taxon>Insecta</taxon>
        <taxon>Pterygota</taxon>
        <taxon>Neoptera</taxon>
        <taxon>Endopterygota</taxon>
        <taxon>Lepidoptera</taxon>
        <taxon>Glossata</taxon>
        <taxon>Ditrysia</taxon>
        <taxon>Papilionoidea</taxon>
        <taxon>Nymphalidae</taxon>
        <taxon>Satyrinae</taxon>
        <taxon>Satyrini</taxon>
        <taxon>Parargina</taxon>
        <taxon>Pararge</taxon>
    </lineage>
</organism>
<proteinExistence type="predicted"/>